<dbReference type="InterPro" id="IPR007793">
    <property type="entry name" value="DivIVA_fam"/>
</dbReference>
<dbReference type="NCBIfam" id="TIGR03544">
    <property type="entry name" value="DivI1A_domain"/>
    <property type="match status" value="1"/>
</dbReference>
<keyword evidence="2" id="KW-0963">Cytoplasm</keyword>
<dbReference type="GO" id="GO:0051301">
    <property type="term" value="P:cell division"/>
    <property type="evidence" value="ECO:0007669"/>
    <property type="project" value="UniProtKB-KW"/>
</dbReference>
<dbReference type="AlphaFoldDB" id="A0A3D8GRV2"/>
<evidence type="ECO:0000256" key="2">
    <source>
        <dbReference type="ARBA" id="ARBA00022490"/>
    </source>
</evidence>
<evidence type="ECO:0000256" key="1">
    <source>
        <dbReference type="ARBA" id="ARBA00004496"/>
    </source>
</evidence>
<evidence type="ECO:0000313" key="6">
    <source>
        <dbReference type="EMBL" id="RDU37022.1"/>
    </source>
</evidence>
<dbReference type="GO" id="GO:0005737">
    <property type="term" value="C:cytoplasm"/>
    <property type="evidence" value="ECO:0007669"/>
    <property type="project" value="UniProtKB-SubCell"/>
</dbReference>
<proteinExistence type="predicted"/>
<keyword evidence="7" id="KW-1185">Reference proteome</keyword>
<dbReference type="InterPro" id="IPR019933">
    <property type="entry name" value="DivIVA_domain"/>
</dbReference>
<accession>A0A3D8GRV2</accession>
<sequence>MIRVKRRTKRFLGGLHVIQEMLDLATGTYPKLAKAYEKKRGQGFSATSVYTQSVAVETGDVISVVELTMAGPAGELILLTYSYSKGVLDILLERELPGVQQKGDTNLLISGRDIQDKEFKRKLVRGYDPADVDAFLDVIFKDYSYIENVLIKENKILKEDVGKLRRK</sequence>
<evidence type="ECO:0000256" key="5">
    <source>
        <dbReference type="ARBA" id="ARBA00023306"/>
    </source>
</evidence>
<dbReference type="OrthoDB" id="389699at2"/>
<gene>
    <name evidence="6" type="ORF">DRW41_10040</name>
</gene>
<dbReference type="Pfam" id="PF05103">
    <property type="entry name" value="DivIVA"/>
    <property type="match status" value="1"/>
</dbReference>
<dbReference type="Gene3D" id="6.10.250.660">
    <property type="match status" value="1"/>
</dbReference>
<keyword evidence="4" id="KW-0175">Coiled coil</keyword>
<name>A0A3D8GRV2_9BACI</name>
<comment type="caution">
    <text evidence="6">The sequence shown here is derived from an EMBL/GenBank/DDBJ whole genome shotgun (WGS) entry which is preliminary data.</text>
</comment>
<comment type="subcellular location">
    <subcellularLocation>
        <location evidence="1">Cytoplasm</location>
    </subcellularLocation>
</comment>
<evidence type="ECO:0000256" key="4">
    <source>
        <dbReference type="ARBA" id="ARBA00023054"/>
    </source>
</evidence>
<protein>
    <submittedName>
        <fullName evidence="6">Uncharacterized protein</fullName>
    </submittedName>
</protein>
<dbReference type="Proteomes" id="UP000257144">
    <property type="component" value="Unassembled WGS sequence"/>
</dbReference>
<organism evidence="6 7">
    <name type="scientific">Neobacillus piezotolerans</name>
    <dbReference type="NCBI Taxonomy" id="2259171"/>
    <lineage>
        <taxon>Bacteria</taxon>
        <taxon>Bacillati</taxon>
        <taxon>Bacillota</taxon>
        <taxon>Bacilli</taxon>
        <taxon>Bacillales</taxon>
        <taxon>Bacillaceae</taxon>
        <taxon>Neobacillus</taxon>
    </lineage>
</organism>
<keyword evidence="5" id="KW-0131">Cell cycle</keyword>
<evidence type="ECO:0000256" key="3">
    <source>
        <dbReference type="ARBA" id="ARBA00022618"/>
    </source>
</evidence>
<dbReference type="EMBL" id="QNQT01000003">
    <property type="protein sequence ID" value="RDU37022.1"/>
    <property type="molecule type" value="Genomic_DNA"/>
</dbReference>
<keyword evidence="3" id="KW-0132">Cell division</keyword>
<evidence type="ECO:0000313" key="7">
    <source>
        <dbReference type="Proteomes" id="UP000257144"/>
    </source>
</evidence>
<reference evidence="6 7" key="1">
    <citation type="submission" date="2018-07" db="EMBL/GenBank/DDBJ databases">
        <title>Bacillus sp. YLB-04 draft genome sequence.</title>
        <authorList>
            <person name="Yu L."/>
            <person name="Tang X."/>
        </authorList>
    </citation>
    <scope>NUCLEOTIDE SEQUENCE [LARGE SCALE GENOMIC DNA]</scope>
    <source>
        <strain evidence="6 7">YLB-04</strain>
    </source>
</reference>